<evidence type="ECO:0000256" key="4">
    <source>
        <dbReference type="SAM" id="SignalP"/>
    </source>
</evidence>
<evidence type="ECO:0000313" key="7">
    <source>
        <dbReference type="Proteomes" id="UP000321617"/>
    </source>
</evidence>
<dbReference type="GO" id="GO:0042597">
    <property type="term" value="C:periplasmic space"/>
    <property type="evidence" value="ECO:0007669"/>
    <property type="project" value="UniProtKB-SubCell"/>
</dbReference>
<comment type="similarity">
    <text evidence="2">Belongs to the bacterial solute-binding protein SsuA/TauA family.</text>
</comment>
<dbReference type="AlphaFoldDB" id="A0A562VCE1"/>
<dbReference type="PANTHER" id="PTHR30024:SF47">
    <property type="entry name" value="TAURINE-BINDING PERIPLASMIC PROTEIN"/>
    <property type="match status" value="1"/>
</dbReference>
<keyword evidence="7" id="KW-1185">Reference proteome</keyword>
<keyword evidence="3 4" id="KW-0732">Signal</keyword>
<dbReference type="Gene3D" id="3.40.190.10">
    <property type="entry name" value="Periplasmic binding protein-like II"/>
    <property type="match status" value="2"/>
</dbReference>
<sequence>MTTRRKLLATAGLALAVTLPLAACGGGDDAGTDTVQVAVLGPGSLQWLHAIAKDQGFYDDHGVTVEDIQVQNSGSLVQAVASGSADAGIALGDNVIKAVDEGADIKITGALIQKPALRLYGAPGVEDIADLAGAQVTAGATEGGTYELMLYMLQEAGVDTAGLTPVAIANSSDRVVAMQNDQVQGALLIPPFDTLAEESGANLLGWHDDYWLETPAIVNGPWAKENPEAAAGFTRGLADAARFFADPANQAESVRVLQEYADVDETAAQAAYDFISENDIFSPDLSIAEEGLTNIAEIGAAVSGKDISGFDPADYIDDGYLE</sequence>
<evidence type="ECO:0000313" key="6">
    <source>
        <dbReference type="EMBL" id="TWJ15530.1"/>
    </source>
</evidence>
<name>A0A562VCE1_9ACTN</name>
<evidence type="ECO:0000256" key="3">
    <source>
        <dbReference type="ARBA" id="ARBA00022729"/>
    </source>
</evidence>
<dbReference type="Pfam" id="PF09084">
    <property type="entry name" value="NMT1"/>
    <property type="match status" value="1"/>
</dbReference>
<evidence type="ECO:0000259" key="5">
    <source>
        <dbReference type="Pfam" id="PF09084"/>
    </source>
</evidence>
<evidence type="ECO:0000256" key="2">
    <source>
        <dbReference type="ARBA" id="ARBA00010742"/>
    </source>
</evidence>
<dbReference type="PANTHER" id="PTHR30024">
    <property type="entry name" value="ALIPHATIC SULFONATES-BINDING PROTEIN-RELATED"/>
    <property type="match status" value="1"/>
</dbReference>
<evidence type="ECO:0000256" key="1">
    <source>
        <dbReference type="ARBA" id="ARBA00004418"/>
    </source>
</evidence>
<protein>
    <submittedName>
        <fullName evidence="6">ABC-type nitrate/sulfonate/bicarbonate transport system substrate-binding protein</fullName>
    </submittedName>
</protein>
<dbReference type="InterPro" id="IPR015168">
    <property type="entry name" value="SsuA/THI5"/>
</dbReference>
<dbReference type="OrthoDB" id="174578at2"/>
<gene>
    <name evidence="6" type="ORF">LX16_1241</name>
</gene>
<dbReference type="SUPFAM" id="SSF53850">
    <property type="entry name" value="Periplasmic binding protein-like II"/>
    <property type="match status" value="1"/>
</dbReference>
<dbReference type="RefSeq" id="WP_147134370.1">
    <property type="nucleotide sequence ID" value="NZ_BAABIJ010000001.1"/>
</dbReference>
<reference evidence="6 7" key="1">
    <citation type="journal article" date="2013" name="Stand. Genomic Sci.">
        <title>Genomic Encyclopedia of Type Strains, Phase I: The one thousand microbial genomes (KMG-I) project.</title>
        <authorList>
            <person name="Kyrpides N.C."/>
            <person name="Woyke T."/>
            <person name="Eisen J.A."/>
            <person name="Garrity G."/>
            <person name="Lilburn T.G."/>
            <person name="Beck B.J."/>
            <person name="Whitman W.B."/>
            <person name="Hugenholtz P."/>
            <person name="Klenk H.P."/>
        </authorList>
    </citation>
    <scope>NUCLEOTIDE SEQUENCE [LARGE SCALE GENOMIC DNA]</scope>
    <source>
        <strain evidence="6 7">DSM 45044</strain>
    </source>
</reference>
<organism evidence="6 7">
    <name type="scientific">Stackebrandtia albiflava</name>
    <dbReference type="NCBI Taxonomy" id="406432"/>
    <lineage>
        <taxon>Bacteria</taxon>
        <taxon>Bacillati</taxon>
        <taxon>Actinomycetota</taxon>
        <taxon>Actinomycetes</taxon>
        <taxon>Glycomycetales</taxon>
        <taxon>Glycomycetaceae</taxon>
        <taxon>Stackebrandtia</taxon>
    </lineage>
</organism>
<feature type="signal peptide" evidence="4">
    <location>
        <begin position="1"/>
        <end position="22"/>
    </location>
</feature>
<dbReference type="EMBL" id="VLLL01000005">
    <property type="protein sequence ID" value="TWJ15530.1"/>
    <property type="molecule type" value="Genomic_DNA"/>
</dbReference>
<comment type="caution">
    <text evidence="6">The sequence shown here is derived from an EMBL/GenBank/DDBJ whole genome shotgun (WGS) entry which is preliminary data.</text>
</comment>
<comment type="subcellular location">
    <subcellularLocation>
        <location evidence="1">Periplasm</location>
    </subcellularLocation>
</comment>
<proteinExistence type="inferred from homology"/>
<feature type="chain" id="PRO_5039730329" evidence="4">
    <location>
        <begin position="23"/>
        <end position="322"/>
    </location>
</feature>
<accession>A0A562VCE1</accession>
<feature type="domain" description="SsuA/THI5-like" evidence="5">
    <location>
        <begin position="51"/>
        <end position="245"/>
    </location>
</feature>
<dbReference type="Proteomes" id="UP000321617">
    <property type="component" value="Unassembled WGS sequence"/>
</dbReference>